<sequence length="115" mass="12593">MKSFGLGLLSGALLGAVIGFVKNPQTGNTIKHDFKQQIDETIADSNNIKEAKVRFDESSAYLKNDGAKLIENTLSSITDRIDGFNQQIAPNLKGIEDSLQNLQDNLPQTTDEDQL</sequence>
<name>A0A0R1H261_9LACO</name>
<keyword evidence="2" id="KW-1185">Reference proteome</keyword>
<dbReference type="PATRIC" id="fig|1423722.3.peg.1431"/>
<evidence type="ECO:0008006" key="3">
    <source>
        <dbReference type="Google" id="ProtNLM"/>
    </source>
</evidence>
<dbReference type="RefSeq" id="WP_054746125.1">
    <property type="nucleotide sequence ID" value="NZ_AZCV01000006.1"/>
</dbReference>
<proteinExistence type="predicted"/>
<accession>A0A0R1H261</accession>
<gene>
    <name evidence="1" type="ORF">FC62_GL001405</name>
</gene>
<organism evidence="1 2">
    <name type="scientific">Amylolactobacillus amylotrophicus DSM 20534</name>
    <dbReference type="NCBI Taxonomy" id="1423722"/>
    <lineage>
        <taxon>Bacteria</taxon>
        <taxon>Bacillati</taxon>
        <taxon>Bacillota</taxon>
        <taxon>Bacilli</taxon>
        <taxon>Lactobacillales</taxon>
        <taxon>Lactobacillaceae</taxon>
        <taxon>Amylolactobacillus</taxon>
    </lineage>
</organism>
<comment type="caution">
    <text evidence="1">The sequence shown here is derived from an EMBL/GenBank/DDBJ whole genome shotgun (WGS) entry which is preliminary data.</text>
</comment>
<dbReference type="Proteomes" id="UP000050909">
    <property type="component" value="Unassembled WGS sequence"/>
</dbReference>
<dbReference type="EMBL" id="AZCV01000006">
    <property type="protein sequence ID" value="KRK37290.1"/>
    <property type="molecule type" value="Genomic_DNA"/>
</dbReference>
<reference evidence="1 2" key="1">
    <citation type="journal article" date="2015" name="Genome Announc.">
        <title>Expanding the biotechnology potential of lactobacilli through comparative genomics of 213 strains and associated genera.</title>
        <authorList>
            <person name="Sun Z."/>
            <person name="Harris H.M."/>
            <person name="McCann A."/>
            <person name="Guo C."/>
            <person name="Argimon S."/>
            <person name="Zhang W."/>
            <person name="Yang X."/>
            <person name="Jeffery I.B."/>
            <person name="Cooney J.C."/>
            <person name="Kagawa T.F."/>
            <person name="Liu W."/>
            <person name="Song Y."/>
            <person name="Salvetti E."/>
            <person name="Wrobel A."/>
            <person name="Rasinkangas P."/>
            <person name="Parkhill J."/>
            <person name="Rea M.C."/>
            <person name="O'Sullivan O."/>
            <person name="Ritari J."/>
            <person name="Douillard F.P."/>
            <person name="Paul Ross R."/>
            <person name="Yang R."/>
            <person name="Briner A.E."/>
            <person name="Felis G.E."/>
            <person name="de Vos W.M."/>
            <person name="Barrangou R."/>
            <person name="Klaenhammer T.R."/>
            <person name="Caufield P.W."/>
            <person name="Cui Y."/>
            <person name="Zhang H."/>
            <person name="O'Toole P.W."/>
        </authorList>
    </citation>
    <scope>NUCLEOTIDE SEQUENCE [LARGE SCALE GENOMIC DNA]</scope>
    <source>
        <strain evidence="1 2">DSM 20534</strain>
    </source>
</reference>
<evidence type="ECO:0000313" key="2">
    <source>
        <dbReference type="Proteomes" id="UP000050909"/>
    </source>
</evidence>
<protein>
    <recommendedName>
        <fullName evidence="3">Gas vesicle protein</fullName>
    </recommendedName>
</protein>
<evidence type="ECO:0000313" key="1">
    <source>
        <dbReference type="EMBL" id="KRK37290.1"/>
    </source>
</evidence>
<dbReference type="AlphaFoldDB" id="A0A0R1H261"/>